<feature type="domain" description="Periplasmic binding protein" evidence="4">
    <location>
        <begin position="10"/>
        <end position="264"/>
    </location>
</feature>
<evidence type="ECO:0000256" key="3">
    <source>
        <dbReference type="ARBA" id="ARBA00022729"/>
    </source>
</evidence>
<sequence>MRVLYVNPLPEGGNPAIDALAYGLDAAVRQAGGETRVLTTDFRLPDIGQQTAEAFDAGIEAGVDVIVMYALDPAQPAEAAARVRAAGGRLVSLVRPDFEVDGAVVYPNFNQGLFMAGWLAARLTGEDRIGIIGGPGTPDDNEEVAGLLFGFRRAGIPVVNDPGLDEWRNMIDVADGGHEVAVRLLAKHPEITALVPYNDESMLGVLRALEGDPRRGRLPMVSRNAAPKAVQAVRDGLTSGTWDIEPTGIGWAAGALAARLVTGDAAPGELAMSPVGRMVHAGNLDAWQPWEQRVAWRPLVHGLD</sequence>
<accession>A0A285EDY2</accession>
<dbReference type="InterPro" id="IPR028082">
    <property type="entry name" value="Peripla_BP_I"/>
</dbReference>
<reference evidence="5 6" key="1">
    <citation type="submission" date="2017-09" db="EMBL/GenBank/DDBJ databases">
        <authorList>
            <person name="Ehlers B."/>
            <person name="Leendertz F.H."/>
        </authorList>
    </citation>
    <scope>NUCLEOTIDE SEQUENCE [LARGE SCALE GENOMIC DNA]</scope>
    <source>
        <strain evidence="5 6">DSM 46844</strain>
    </source>
</reference>
<organism evidence="5 6">
    <name type="scientific">Geodermatophilus sabuli</name>
    <dbReference type="NCBI Taxonomy" id="1564158"/>
    <lineage>
        <taxon>Bacteria</taxon>
        <taxon>Bacillati</taxon>
        <taxon>Actinomycetota</taxon>
        <taxon>Actinomycetes</taxon>
        <taxon>Geodermatophilales</taxon>
        <taxon>Geodermatophilaceae</taxon>
        <taxon>Geodermatophilus</taxon>
    </lineage>
</organism>
<proteinExistence type="inferred from homology"/>
<name>A0A285EDY2_9ACTN</name>
<dbReference type="AlphaFoldDB" id="A0A285EDY2"/>
<dbReference type="Proteomes" id="UP000219514">
    <property type="component" value="Unassembled WGS sequence"/>
</dbReference>
<dbReference type="SUPFAM" id="SSF53822">
    <property type="entry name" value="Periplasmic binding protein-like I"/>
    <property type="match status" value="1"/>
</dbReference>
<evidence type="ECO:0000313" key="6">
    <source>
        <dbReference type="Proteomes" id="UP000219514"/>
    </source>
</evidence>
<dbReference type="GO" id="GO:0030313">
    <property type="term" value="C:cell envelope"/>
    <property type="evidence" value="ECO:0007669"/>
    <property type="project" value="UniProtKB-SubCell"/>
</dbReference>
<comment type="similarity">
    <text evidence="2">Belongs to the bacterial solute-binding protein 2 family.</text>
</comment>
<dbReference type="OrthoDB" id="3614783at2"/>
<evidence type="ECO:0000256" key="2">
    <source>
        <dbReference type="ARBA" id="ARBA00007639"/>
    </source>
</evidence>
<dbReference type="InterPro" id="IPR025997">
    <property type="entry name" value="SBP_2_dom"/>
</dbReference>
<dbReference type="PANTHER" id="PTHR46847">
    <property type="entry name" value="D-ALLOSE-BINDING PERIPLASMIC PROTEIN-RELATED"/>
    <property type="match status" value="1"/>
</dbReference>
<keyword evidence="3" id="KW-0732">Signal</keyword>
<dbReference type="PANTHER" id="PTHR46847:SF1">
    <property type="entry name" value="D-ALLOSE-BINDING PERIPLASMIC PROTEIN-RELATED"/>
    <property type="match status" value="1"/>
</dbReference>
<dbReference type="RefSeq" id="WP_097207181.1">
    <property type="nucleotide sequence ID" value="NZ_JACHXB010000002.1"/>
</dbReference>
<evidence type="ECO:0000256" key="1">
    <source>
        <dbReference type="ARBA" id="ARBA00004196"/>
    </source>
</evidence>
<dbReference type="Gene3D" id="3.40.50.2300">
    <property type="match status" value="2"/>
</dbReference>
<dbReference type="Pfam" id="PF13407">
    <property type="entry name" value="Peripla_BP_4"/>
    <property type="match status" value="1"/>
</dbReference>
<dbReference type="GO" id="GO:0030246">
    <property type="term" value="F:carbohydrate binding"/>
    <property type="evidence" value="ECO:0007669"/>
    <property type="project" value="UniProtKB-ARBA"/>
</dbReference>
<comment type="subcellular location">
    <subcellularLocation>
        <location evidence="1">Cell envelope</location>
    </subcellularLocation>
</comment>
<gene>
    <name evidence="5" type="ORF">SAMN06893097_106147</name>
</gene>
<dbReference type="EMBL" id="OBDO01000006">
    <property type="protein sequence ID" value="SNX97197.1"/>
    <property type="molecule type" value="Genomic_DNA"/>
</dbReference>
<evidence type="ECO:0000259" key="4">
    <source>
        <dbReference type="Pfam" id="PF13407"/>
    </source>
</evidence>
<protein>
    <submittedName>
        <fullName evidence="5">Monosaccharide ABC transporter substrate-binding protein, CUT2 family</fullName>
    </submittedName>
</protein>
<keyword evidence="6" id="KW-1185">Reference proteome</keyword>
<evidence type="ECO:0000313" key="5">
    <source>
        <dbReference type="EMBL" id="SNX97197.1"/>
    </source>
</evidence>